<dbReference type="SUPFAM" id="SSF158472">
    <property type="entry name" value="HAMP domain-like"/>
    <property type="match status" value="1"/>
</dbReference>
<name>A0AAE3A2K4_9FIRM</name>
<dbReference type="Pfam" id="PF00672">
    <property type="entry name" value="HAMP"/>
    <property type="match status" value="1"/>
</dbReference>
<evidence type="ECO:0000256" key="8">
    <source>
        <dbReference type="ARBA" id="ARBA00023136"/>
    </source>
</evidence>
<dbReference type="FunFam" id="1.10.287.130:FF:000001">
    <property type="entry name" value="Two-component sensor histidine kinase"/>
    <property type="match status" value="1"/>
</dbReference>
<keyword evidence="5" id="KW-0808">Transferase</keyword>
<keyword evidence="9" id="KW-1133">Transmembrane helix</keyword>
<evidence type="ECO:0000256" key="5">
    <source>
        <dbReference type="ARBA" id="ARBA00022679"/>
    </source>
</evidence>
<comment type="subcellular location">
    <subcellularLocation>
        <location evidence="2">Membrane</location>
    </subcellularLocation>
</comment>
<evidence type="ECO:0000256" key="7">
    <source>
        <dbReference type="ARBA" id="ARBA00023012"/>
    </source>
</evidence>
<comment type="caution">
    <text evidence="12">The sequence shown here is derived from an EMBL/GenBank/DDBJ whole genome shotgun (WGS) entry which is preliminary data.</text>
</comment>
<evidence type="ECO:0000313" key="13">
    <source>
        <dbReference type="Proteomes" id="UP001198220"/>
    </source>
</evidence>
<dbReference type="FunFam" id="3.30.565.10:FF:000006">
    <property type="entry name" value="Sensor histidine kinase WalK"/>
    <property type="match status" value="1"/>
</dbReference>
<dbReference type="GO" id="GO:0000155">
    <property type="term" value="F:phosphorelay sensor kinase activity"/>
    <property type="evidence" value="ECO:0007669"/>
    <property type="project" value="InterPro"/>
</dbReference>
<feature type="domain" description="HAMP" evidence="11">
    <location>
        <begin position="196"/>
        <end position="248"/>
    </location>
</feature>
<dbReference type="GO" id="GO:0016036">
    <property type="term" value="P:cellular response to phosphate starvation"/>
    <property type="evidence" value="ECO:0007669"/>
    <property type="project" value="TreeGrafter"/>
</dbReference>
<dbReference type="PROSITE" id="PS50109">
    <property type="entry name" value="HIS_KIN"/>
    <property type="match status" value="1"/>
</dbReference>
<dbReference type="SMART" id="SM00304">
    <property type="entry name" value="HAMP"/>
    <property type="match status" value="1"/>
</dbReference>
<dbReference type="Gene3D" id="6.10.340.10">
    <property type="match status" value="1"/>
</dbReference>
<dbReference type="PROSITE" id="PS50885">
    <property type="entry name" value="HAMP"/>
    <property type="match status" value="1"/>
</dbReference>
<dbReference type="Pfam" id="PF00512">
    <property type="entry name" value="HisKA"/>
    <property type="match status" value="1"/>
</dbReference>
<gene>
    <name evidence="12" type="ORF">LKD36_01790</name>
</gene>
<protein>
    <recommendedName>
        <fullName evidence="3">histidine kinase</fullName>
        <ecNumber evidence="3">2.7.13.3</ecNumber>
    </recommendedName>
</protein>
<dbReference type="GO" id="GO:0005886">
    <property type="term" value="C:plasma membrane"/>
    <property type="evidence" value="ECO:0007669"/>
    <property type="project" value="TreeGrafter"/>
</dbReference>
<keyword evidence="9" id="KW-0812">Transmembrane</keyword>
<evidence type="ECO:0000313" key="12">
    <source>
        <dbReference type="EMBL" id="MCC2124907.1"/>
    </source>
</evidence>
<feature type="domain" description="Histidine kinase" evidence="10">
    <location>
        <begin position="256"/>
        <end position="473"/>
    </location>
</feature>
<dbReference type="Pfam" id="PF02518">
    <property type="entry name" value="HATPase_c"/>
    <property type="match status" value="1"/>
</dbReference>
<dbReference type="InterPro" id="IPR036097">
    <property type="entry name" value="HisK_dim/P_sf"/>
</dbReference>
<dbReference type="RefSeq" id="WP_118768887.1">
    <property type="nucleotide sequence ID" value="NZ_JAJEPS010000001.1"/>
</dbReference>
<evidence type="ECO:0000256" key="4">
    <source>
        <dbReference type="ARBA" id="ARBA00022553"/>
    </source>
</evidence>
<dbReference type="SUPFAM" id="SSF55874">
    <property type="entry name" value="ATPase domain of HSP90 chaperone/DNA topoisomerase II/histidine kinase"/>
    <property type="match status" value="1"/>
</dbReference>
<dbReference type="InterPro" id="IPR003661">
    <property type="entry name" value="HisK_dim/P_dom"/>
</dbReference>
<keyword evidence="8 9" id="KW-0472">Membrane</keyword>
<reference evidence="12 13" key="1">
    <citation type="submission" date="2021-10" db="EMBL/GenBank/DDBJ databases">
        <title>Anaerobic single-cell dispensing facilitates the cultivation of human gut bacteria.</title>
        <authorList>
            <person name="Afrizal A."/>
        </authorList>
    </citation>
    <scope>NUCLEOTIDE SEQUENCE [LARGE SCALE GENOMIC DNA]</scope>
    <source>
        <strain evidence="12 13">CLA-AA-H276</strain>
    </source>
</reference>
<feature type="transmembrane region" description="Helical" evidence="9">
    <location>
        <begin position="178"/>
        <end position="199"/>
    </location>
</feature>
<dbReference type="Proteomes" id="UP001198220">
    <property type="component" value="Unassembled WGS sequence"/>
</dbReference>
<comment type="catalytic activity">
    <reaction evidence="1">
        <text>ATP + protein L-histidine = ADP + protein N-phospho-L-histidine.</text>
        <dbReference type="EC" id="2.7.13.3"/>
    </reaction>
</comment>
<dbReference type="InterPro" id="IPR036890">
    <property type="entry name" value="HATPase_C_sf"/>
</dbReference>
<keyword evidence="4" id="KW-0597">Phosphoprotein</keyword>
<dbReference type="PANTHER" id="PTHR45453:SF1">
    <property type="entry name" value="PHOSPHATE REGULON SENSOR PROTEIN PHOR"/>
    <property type="match status" value="1"/>
</dbReference>
<dbReference type="CDD" id="cd00075">
    <property type="entry name" value="HATPase"/>
    <property type="match status" value="1"/>
</dbReference>
<dbReference type="InterPro" id="IPR005467">
    <property type="entry name" value="His_kinase_dom"/>
</dbReference>
<dbReference type="Gene3D" id="3.30.565.10">
    <property type="entry name" value="Histidine kinase-like ATPase, C-terminal domain"/>
    <property type="match status" value="1"/>
</dbReference>
<dbReference type="EMBL" id="JAJEPS010000001">
    <property type="protein sequence ID" value="MCC2124907.1"/>
    <property type="molecule type" value="Genomic_DNA"/>
</dbReference>
<evidence type="ECO:0000256" key="3">
    <source>
        <dbReference type="ARBA" id="ARBA00012438"/>
    </source>
</evidence>
<evidence type="ECO:0000256" key="9">
    <source>
        <dbReference type="SAM" id="Phobius"/>
    </source>
</evidence>
<dbReference type="GO" id="GO:0004721">
    <property type="term" value="F:phosphoprotein phosphatase activity"/>
    <property type="evidence" value="ECO:0007669"/>
    <property type="project" value="TreeGrafter"/>
</dbReference>
<dbReference type="InterPro" id="IPR050351">
    <property type="entry name" value="BphY/WalK/GraS-like"/>
</dbReference>
<dbReference type="PRINTS" id="PR00344">
    <property type="entry name" value="BCTRLSENSOR"/>
</dbReference>
<dbReference type="EC" id="2.7.13.3" evidence="3"/>
<sequence>MFKTKGKFFRSMNFRIMVLLFLFGFLSAVLMAEIFLVSYEKQAMVQLSNDVKNQCQILGNQISSADFLHNPHNESLENDLAQVATLYDGRIILIDEDFNIVKDTYALEEEKTMVSEEVVKCFKGEASGYYASGRFVELTVPIMAGSETEKKIAGVILVSASTDSIYAKLSGFRRSSEIWVSVIAICSLAFSILLSNWLVRPLKHMNQYIGDLAEGSLDGDLDIHDCTETENISNTFNIMLARLRLVEESRQEFVANVSHELKTPLTSMKVLADSLLMQGDAPVELYKEFMQDIANEIDRESSVISDLLTLVKMDRKSTELNVASTDINDFIEQILKRLRPIAEKANIELVFESNRSVTAEIDATKLSLAFSNLVENAIKYNRENGWVRVSLDADHKFFYVKVSDSGIGIPQESIDYIFERFYRVDKSHSREIGGTGLGLAITRSAVVAHRGAIKVQSTVDEGTTFIVRIPLRYIV</sequence>
<dbReference type="AlphaFoldDB" id="A0AAE3A2K4"/>
<dbReference type="InterPro" id="IPR003660">
    <property type="entry name" value="HAMP_dom"/>
</dbReference>
<dbReference type="InterPro" id="IPR004358">
    <property type="entry name" value="Sig_transdc_His_kin-like_C"/>
</dbReference>
<evidence type="ECO:0000256" key="1">
    <source>
        <dbReference type="ARBA" id="ARBA00000085"/>
    </source>
</evidence>
<dbReference type="Gene3D" id="1.10.287.130">
    <property type="match status" value="1"/>
</dbReference>
<dbReference type="CDD" id="cd06225">
    <property type="entry name" value="HAMP"/>
    <property type="match status" value="1"/>
</dbReference>
<evidence type="ECO:0000259" key="10">
    <source>
        <dbReference type="PROSITE" id="PS50109"/>
    </source>
</evidence>
<dbReference type="SMART" id="SM00388">
    <property type="entry name" value="HisKA"/>
    <property type="match status" value="1"/>
</dbReference>
<dbReference type="CDD" id="cd00082">
    <property type="entry name" value="HisKA"/>
    <property type="match status" value="1"/>
</dbReference>
<evidence type="ECO:0000256" key="2">
    <source>
        <dbReference type="ARBA" id="ARBA00004370"/>
    </source>
</evidence>
<keyword evidence="6" id="KW-0418">Kinase</keyword>
<dbReference type="InterPro" id="IPR003594">
    <property type="entry name" value="HATPase_dom"/>
</dbReference>
<accession>A0AAE3A2K4</accession>
<dbReference type="SUPFAM" id="SSF47384">
    <property type="entry name" value="Homodimeric domain of signal transducing histidine kinase"/>
    <property type="match status" value="1"/>
</dbReference>
<proteinExistence type="predicted"/>
<keyword evidence="13" id="KW-1185">Reference proteome</keyword>
<dbReference type="SMART" id="SM00387">
    <property type="entry name" value="HATPase_c"/>
    <property type="match status" value="1"/>
</dbReference>
<organism evidence="12 13">
    <name type="scientific">Hominiventricola filiformis</name>
    <dbReference type="NCBI Taxonomy" id="2885352"/>
    <lineage>
        <taxon>Bacteria</taxon>
        <taxon>Bacillati</taxon>
        <taxon>Bacillota</taxon>
        <taxon>Clostridia</taxon>
        <taxon>Lachnospirales</taxon>
        <taxon>Lachnospiraceae</taxon>
        <taxon>Hominiventricola</taxon>
    </lineage>
</organism>
<dbReference type="PANTHER" id="PTHR45453">
    <property type="entry name" value="PHOSPHATE REGULON SENSOR PROTEIN PHOR"/>
    <property type="match status" value="1"/>
</dbReference>
<keyword evidence="7" id="KW-0902">Two-component regulatory system</keyword>
<evidence type="ECO:0000256" key="6">
    <source>
        <dbReference type="ARBA" id="ARBA00022777"/>
    </source>
</evidence>
<evidence type="ECO:0000259" key="11">
    <source>
        <dbReference type="PROSITE" id="PS50885"/>
    </source>
</evidence>